<name>A0A819JE35_9BILA</name>
<evidence type="ECO:0000313" key="2">
    <source>
        <dbReference type="Proteomes" id="UP000663844"/>
    </source>
</evidence>
<dbReference type="Proteomes" id="UP000663844">
    <property type="component" value="Unassembled WGS sequence"/>
</dbReference>
<sequence>MYCFEIEPTKSITFTFNKLQFKFVLVTIPSKVLIQLKRLNLGFGLNFEEPIHSINLRYLTLEKCDIQTLQMILSTMTQLIFLNICLAVDASTGVSHISTPSLLRWLTLKIDDSSITMNDLECFLTNFSYLTQLQLDLIGEIDLVDGNRWKILSKDLIKFNFNFHVEINNIHSILDPFRDSYWLLKKRWYVAYNNQCLFIIPHFAPISTHNPYYPTIYTTVPDNTIFYNQIKHLVISKPRNIMLNHLHNVEELTIECSIFPELLSFVNLNRLKHLKLASLDNIELFLMHLNSIPNLSKLSVNGNLTVDFIEYTKKCRAKQIRILEIVTSTDDLNYIIEGLIYLLPQIEHLRISTIHSRKDIIRLIDGFEYLLNVHLLIWMRNDFLNQNYLFVKFDD</sequence>
<organism evidence="1 2">
    <name type="scientific">Adineta steineri</name>
    <dbReference type="NCBI Taxonomy" id="433720"/>
    <lineage>
        <taxon>Eukaryota</taxon>
        <taxon>Metazoa</taxon>
        <taxon>Spiralia</taxon>
        <taxon>Gnathifera</taxon>
        <taxon>Rotifera</taxon>
        <taxon>Eurotatoria</taxon>
        <taxon>Bdelloidea</taxon>
        <taxon>Adinetida</taxon>
        <taxon>Adinetidae</taxon>
        <taxon>Adineta</taxon>
    </lineage>
</organism>
<evidence type="ECO:0000313" key="1">
    <source>
        <dbReference type="EMBL" id="CAF3929180.1"/>
    </source>
</evidence>
<dbReference type="EMBL" id="CAJOAZ010002439">
    <property type="protein sequence ID" value="CAF3929180.1"/>
    <property type="molecule type" value="Genomic_DNA"/>
</dbReference>
<reference evidence="1" key="1">
    <citation type="submission" date="2021-02" db="EMBL/GenBank/DDBJ databases">
        <authorList>
            <person name="Nowell W R."/>
        </authorList>
    </citation>
    <scope>NUCLEOTIDE SEQUENCE</scope>
</reference>
<accession>A0A819JE35</accession>
<comment type="caution">
    <text evidence="1">The sequence shown here is derived from an EMBL/GenBank/DDBJ whole genome shotgun (WGS) entry which is preliminary data.</text>
</comment>
<dbReference type="SUPFAM" id="SSF52047">
    <property type="entry name" value="RNI-like"/>
    <property type="match status" value="1"/>
</dbReference>
<proteinExistence type="predicted"/>
<dbReference type="AlphaFoldDB" id="A0A819JE35"/>
<protein>
    <submittedName>
        <fullName evidence="1">Uncharacterized protein</fullName>
    </submittedName>
</protein>
<gene>
    <name evidence="1" type="ORF">OXD698_LOCUS25473</name>
</gene>